<dbReference type="EMBL" id="BMLQ01000003">
    <property type="protein sequence ID" value="GGO43511.1"/>
    <property type="molecule type" value="Genomic_DNA"/>
</dbReference>
<dbReference type="InterPro" id="IPR036271">
    <property type="entry name" value="Tet_transcr_reg_TetR-rel_C_sf"/>
</dbReference>
<reference evidence="5" key="1">
    <citation type="journal article" date="2019" name="Int. J. Syst. Evol. Microbiol.">
        <title>The Global Catalogue of Microorganisms (GCM) 10K type strain sequencing project: providing services to taxonomists for standard genome sequencing and annotation.</title>
        <authorList>
            <consortium name="The Broad Institute Genomics Platform"/>
            <consortium name="The Broad Institute Genome Sequencing Center for Infectious Disease"/>
            <person name="Wu L."/>
            <person name="Ma J."/>
        </authorList>
    </citation>
    <scope>NUCLEOTIDE SEQUENCE [LARGE SCALE GENOMIC DNA]</scope>
    <source>
        <strain evidence="5">CGMCC 1.7064</strain>
    </source>
</reference>
<accession>A0ABQ2LV71</accession>
<dbReference type="InterPro" id="IPR001647">
    <property type="entry name" value="HTH_TetR"/>
</dbReference>
<sequence>MHPDPQEDQMTATWRATQKAHRRAALMESAARLFAERGFAAVSTAELGEAVGMSGPALYKHFPSKDALLAEILVDASERLLDGCRTILAEDSPEEARGGAADTLMRLIRFHLEFATTDPDVIRIQDRELPSLAPEDNQEVRRLQREYVQLWDGVLARLDPAMRDGERQVRLLGTFGLLNSTPHSAPDSPGDPAGVVLAGMAYRSLAGDTSPAVAAEAGSAA</sequence>
<evidence type="ECO:0000256" key="2">
    <source>
        <dbReference type="PROSITE-ProRule" id="PRU00335"/>
    </source>
</evidence>
<feature type="DNA-binding region" description="H-T-H motif" evidence="2">
    <location>
        <begin position="43"/>
        <end position="62"/>
    </location>
</feature>
<evidence type="ECO:0000259" key="3">
    <source>
        <dbReference type="PROSITE" id="PS50977"/>
    </source>
</evidence>
<evidence type="ECO:0000256" key="1">
    <source>
        <dbReference type="ARBA" id="ARBA00023125"/>
    </source>
</evidence>
<dbReference type="Gene3D" id="1.10.10.60">
    <property type="entry name" value="Homeodomain-like"/>
    <property type="match status" value="1"/>
</dbReference>
<comment type="caution">
    <text evidence="4">The sequence shown here is derived from an EMBL/GenBank/DDBJ whole genome shotgun (WGS) entry which is preliminary data.</text>
</comment>
<dbReference type="Pfam" id="PF00440">
    <property type="entry name" value="TetR_N"/>
    <property type="match status" value="1"/>
</dbReference>
<name>A0ABQ2LV71_9MICC</name>
<dbReference type="Proteomes" id="UP000642509">
    <property type="component" value="Unassembled WGS sequence"/>
</dbReference>
<dbReference type="PANTHER" id="PTHR30055:SF237">
    <property type="entry name" value="TRANSCRIPTIONAL REPRESSOR MCE3R"/>
    <property type="match status" value="1"/>
</dbReference>
<evidence type="ECO:0000313" key="4">
    <source>
        <dbReference type="EMBL" id="GGO43511.1"/>
    </source>
</evidence>
<dbReference type="PANTHER" id="PTHR30055">
    <property type="entry name" value="HTH-TYPE TRANSCRIPTIONAL REGULATOR RUTR"/>
    <property type="match status" value="1"/>
</dbReference>
<protein>
    <submittedName>
        <fullName evidence="4">TetR family transcriptional regulator</fullName>
    </submittedName>
</protein>
<proteinExistence type="predicted"/>
<keyword evidence="1 2" id="KW-0238">DNA-binding</keyword>
<dbReference type="SUPFAM" id="SSF48498">
    <property type="entry name" value="Tetracyclin repressor-like, C-terminal domain"/>
    <property type="match status" value="1"/>
</dbReference>
<dbReference type="SUPFAM" id="SSF46689">
    <property type="entry name" value="Homeodomain-like"/>
    <property type="match status" value="1"/>
</dbReference>
<evidence type="ECO:0000313" key="5">
    <source>
        <dbReference type="Proteomes" id="UP000642509"/>
    </source>
</evidence>
<keyword evidence="5" id="KW-1185">Reference proteome</keyword>
<dbReference type="Pfam" id="PF17932">
    <property type="entry name" value="TetR_C_24"/>
    <property type="match status" value="1"/>
</dbReference>
<organism evidence="4 5">
    <name type="scientific">Citricoccus zhacaiensis</name>
    <dbReference type="NCBI Taxonomy" id="489142"/>
    <lineage>
        <taxon>Bacteria</taxon>
        <taxon>Bacillati</taxon>
        <taxon>Actinomycetota</taxon>
        <taxon>Actinomycetes</taxon>
        <taxon>Micrococcales</taxon>
        <taxon>Micrococcaceae</taxon>
        <taxon>Citricoccus</taxon>
    </lineage>
</organism>
<dbReference type="Gene3D" id="1.10.357.10">
    <property type="entry name" value="Tetracycline Repressor, domain 2"/>
    <property type="match status" value="1"/>
</dbReference>
<dbReference type="InterPro" id="IPR009057">
    <property type="entry name" value="Homeodomain-like_sf"/>
</dbReference>
<dbReference type="PROSITE" id="PS50977">
    <property type="entry name" value="HTH_TETR_2"/>
    <property type="match status" value="1"/>
</dbReference>
<feature type="domain" description="HTH tetR-type" evidence="3">
    <location>
        <begin position="20"/>
        <end position="80"/>
    </location>
</feature>
<dbReference type="InterPro" id="IPR050109">
    <property type="entry name" value="HTH-type_TetR-like_transc_reg"/>
</dbReference>
<dbReference type="PRINTS" id="PR00455">
    <property type="entry name" value="HTHTETR"/>
</dbReference>
<gene>
    <name evidence="4" type="ORF">GCM10010977_11820</name>
</gene>
<dbReference type="InterPro" id="IPR041490">
    <property type="entry name" value="KstR2_TetR_C"/>
</dbReference>